<dbReference type="GO" id="GO:0007062">
    <property type="term" value="P:sister chromatid cohesion"/>
    <property type="evidence" value="ECO:0007669"/>
    <property type="project" value="InterPro"/>
</dbReference>
<dbReference type="NCBIfam" id="TIGR02168">
    <property type="entry name" value="SMC_prok_B"/>
    <property type="match status" value="1"/>
</dbReference>
<dbReference type="PANTHER" id="PTHR43977">
    <property type="entry name" value="STRUCTURAL MAINTENANCE OF CHROMOSOMES PROTEIN 3"/>
    <property type="match status" value="1"/>
</dbReference>
<comment type="domain">
    <text evidence="6">Contains large globular domains required for ATP hydrolysis at each terminus and a third globular domain forming a flexible hinge near the middle of the molecule. These domains are separated by coiled-coil structures.</text>
</comment>
<name>A0A556ABN6_9BURK</name>
<feature type="coiled-coil region" evidence="6">
    <location>
        <begin position="286"/>
        <end position="478"/>
    </location>
</feature>
<dbReference type="EMBL" id="VLTJ01000039">
    <property type="protein sequence ID" value="TSH90316.1"/>
    <property type="molecule type" value="Genomic_DNA"/>
</dbReference>
<dbReference type="InterPro" id="IPR027417">
    <property type="entry name" value="P-loop_NTPase"/>
</dbReference>
<keyword evidence="3 6" id="KW-0067">ATP-binding</keyword>
<comment type="function">
    <text evidence="6">Required for chromosome condensation and partitioning.</text>
</comment>
<accession>A0A556ABN6</accession>
<comment type="subunit">
    <text evidence="6">Homodimer.</text>
</comment>
<dbReference type="GO" id="GO:0030261">
    <property type="term" value="P:chromosome condensation"/>
    <property type="evidence" value="ECO:0007669"/>
    <property type="project" value="InterPro"/>
</dbReference>
<keyword evidence="1 6" id="KW-0963">Cytoplasm</keyword>
<gene>
    <name evidence="6 8" type="primary">smc</name>
    <name evidence="8" type="ORF">FOZ76_21045</name>
</gene>
<dbReference type="Gene3D" id="1.20.1060.20">
    <property type="match status" value="1"/>
</dbReference>
<dbReference type="GO" id="GO:0005524">
    <property type="term" value="F:ATP binding"/>
    <property type="evidence" value="ECO:0007669"/>
    <property type="project" value="UniProtKB-UniRule"/>
</dbReference>
<feature type="coiled-coil region" evidence="6">
    <location>
        <begin position="992"/>
        <end position="1023"/>
    </location>
</feature>
<comment type="similarity">
    <text evidence="6">Belongs to the SMC family.</text>
</comment>
<keyword evidence="2 6" id="KW-0547">Nucleotide-binding</keyword>
<dbReference type="Gene3D" id="3.40.50.300">
    <property type="entry name" value="P-loop containing nucleotide triphosphate hydrolases"/>
    <property type="match status" value="2"/>
</dbReference>
<dbReference type="GO" id="GO:0016887">
    <property type="term" value="F:ATP hydrolysis activity"/>
    <property type="evidence" value="ECO:0007669"/>
    <property type="project" value="InterPro"/>
</dbReference>
<dbReference type="GO" id="GO:0007059">
    <property type="term" value="P:chromosome segregation"/>
    <property type="evidence" value="ECO:0007669"/>
    <property type="project" value="UniProtKB-UniRule"/>
</dbReference>
<dbReference type="OrthoDB" id="9808768at2"/>
<evidence type="ECO:0000256" key="4">
    <source>
        <dbReference type="ARBA" id="ARBA00023054"/>
    </source>
</evidence>
<dbReference type="SUPFAM" id="SSF52540">
    <property type="entry name" value="P-loop containing nucleoside triphosphate hydrolases"/>
    <property type="match status" value="1"/>
</dbReference>
<keyword evidence="9" id="KW-1185">Reference proteome</keyword>
<feature type="coiled-coil region" evidence="6">
    <location>
        <begin position="170"/>
        <end position="218"/>
    </location>
</feature>
<evidence type="ECO:0000313" key="9">
    <source>
        <dbReference type="Proteomes" id="UP000318405"/>
    </source>
</evidence>
<dbReference type="RefSeq" id="WP_143950232.1">
    <property type="nucleotide sequence ID" value="NZ_BAABMB010000003.1"/>
</dbReference>
<dbReference type="CDD" id="cd03278">
    <property type="entry name" value="ABC_SMC_barmotin"/>
    <property type="match status" value="2"/>
</dbReference>
<dbReference type="Pfam" id="PF02463">
    <property type="entry name" value="SMC_N"/>
    <property type="match status" value="1"/>
</dbReference>
<protein>
    <recommendedName>
        <fullName evidence="6">Chromosome partition protein Smc</fullName>
    </recommendedName>
</protein>
<reference evidence="8 9" key="1">
    <citation type="submission" date="2019-07" db="EMBL/GenBank/DDBJ databases">
        <title>Qingshengfaniella alkalisoli gen. nov., sp. nov., isolated from saline soil.</title>
        <authorList>
            <person name="Xu L."/>
            <person name="Huang X.-X."/>
            <person name="Sun J.-Q."/>
        </authorList>
    </citation>
    <scope>NUCLEOTIDE SEQUENCE [LARGE SCALE GENOMIC DNA]</scope>
    <source>
        <strain evidence="8 9">DSM 27279</strain>
    </source>
</reference>
<feature type="domain" description="SMC hinge" evidence="7">
    <location>
        <begin position="518"/>
        <end position="625"/>
    </location>
</feature>
<feature type="coiled-coil region" evidence="6">
    <location>
        <begin position="736"/>
        <end position="901"/>
    </location>
</feature>
<dbReference type="InterPro" id="IPR024704">
    <property type="entry name" value="SMC"/>
</dbReference>
<dbReference type="InterPro" id="IPR003395">
    <property type="entry name" value="RecF/RecN/SMC_N"/>
</dbReference>
<evidence type="ECO:0000256" key="5">
    <source>
        <dbReference type="ARBA" id="ARBA00023125"/>
    </source>
</evidence>
<dbReference type="Gene3D" id="3.30.70.1620">
    <property type="match status" value="1"/>
</dbReference>
<dbReference type="InterPro" id="IPR011890">
    <property type="entry name" value="SMC_prok"/>
</dbReference>
<dbReference type="SMART" id="SM00968">
    <property type="entry name" value="SMC_hinge"/>
    <property type="match status" value="1"/>
</dbReference>
<evidence type="ECO:0000256" key="3">
    <source>
        <dbReference type="ARBA" id="ARBA00022840"/>
    </source>
</evidence>
<dbReference type="GO" id="GO:0003677">
    <property type="term" value="F:DNA binding"/>
    <property type="evidence" value="ECO:0007669"/>
    <property type="project" value="UniProtKB-UniRule"/>
</dbReference>
<dbReference type="HAMAP" id="MF_01894">
    <property type="entry name" value="Smc_prok"/>
    <property type="match status" value="1"/>
</dbReference>
<dbReference type="GO" id="GO:0005694">
    <property type="term" value="C:chromosome"/>
    <property type="evidence" value="ECO:0007669"/>
    <property type="project" value="InterPro"/>
</dbReference>
<dbReference type="InterPro" id="IPR010935">
    <property type="entry name" value="SMC_hinge"/>
</dbReference>
<keyword evidence="5 6" id="KW-0238">DNA-binding</keyword>
<dbReference type="SUPFAM" id="SSF75553">
    <property type="entry name" value="Smc hinge domain"/>
    <property type="match status" value="1"/>
</dbReference>
<dbReference type="PIRSF" id="PIRSF005719">
    <property type="entry name" value="SMC"/>
    <property type="match status" value="1"/>
</dbReference>
<dbReference type="Pfam" id="PF06470">
    <property type="entry name" value="SMC_hinge"/>
    <property type="match status" value="1"/>
</dbReference>
<dbReference type="AlphaFoldDB" id="A0A556ABN6"/>
<evidence type="ECO:0000313" key="8">
    <source>
        <dbReference type="EMBL" id="TSH90316.1"/>
    </source>
</evidence>
<proteinExistence type="inferred from homology"/>
<dbReference type="InterPro" id="IPR036277">
    <property type="entry name" value="SMC_hinge_sf"/>
</dbReference>
<dbReference type="GO" id="GO:0006260">
    <property type="term" value="P:DNA replication"/>
    <property type="evidence" value="ECO:0007669"/>
    <property type="project" value="UniProtKB-UniRule"/>
</dbReference>
<evidence type="ECO:0000259" key="7">
    <source>
        <dbReference type="SMART" id="SM00968"/>
    </source>
</evidence>
<comment type="subcellular location">
    <subcellularLocation>
        <location evidence="6">Cytoplasm</location>
    </subcellularLocation>
</comment>
<dbReference type="Proteomes" id="UP000318405">
    <property type="component" value="Unassembled WGS sequence"/>
</dbReference>
<evidence type="ECO:0000256" key="2">
    <source>
        <dbReference type="ARBA" id="ARBA00022741"/>
    </source>
</evidence>
<feature type="binding site" evidence="6">
    <location>
        <begin position="32"/>
        <end position="39"/>
    </location>
    <ligand>
        <name>ATP</name>
        <dbReference type="ChEBI" id="CHEBI:30616"/>
    </ligand>
</feature>
<keyword evidence="4 6" id="KW-0175">Coiled coil</keyword>
<organism evidence="8 9">
    <name type="scientific">Verticiella sediminum</name>
    <dbReference type="NCBI Taxonomy" id="1247510"/>
    <lineage>
        <taxon>Bacteria</taxon>
        <taxon>Pseudomonadati</taxon>
        <taxon>Pseudomonadota</taxon>
        <taxon>Betaproteobacteria</taxon>
        <taxon>Burkholderiales</taxon>
        <taxon>Alcaligenaceae</taxon>
        <taxon>Verticiella</taxon>
    </lineage>
</organism>
<evidence type="ECO:0000256" key="1">
    <source>
        <dbReference type="ARBA" id="ARBA00022490"/>
    </source>
</evidence>
<dbReference type="GO" id="GO:0005737">
    <property type="term" value="C:cytoplasm"/>
    <property type="evidence" value="ECO:0007669"/>
    <property type="project" value="UniProtKB-SubCell"/>
</dbReference>
<comment type="caution">
    <text evidence="8">The sequence shown here is derived from an EMBL/GenBank/DDBJ whole genome shotgun (WGS) entry which is preliminary data.</text>
</comment>
<sequence length="1176" mass="130991">MRLTQIKLAGFKSFVDPTSIQVPSQLVGVVGPNGCGKSNIIDAVRWVLGETRASELRGESMQDVIFNGSGNRKPAARASVELVFDNEAGRAAGQWSQYAEIAVKRVLTRDGASSYFVNNQPVRRRDIHDIFLGTGLGARGYAIIGQGMISRIIEARPEELRVFLEEAAGVSRYKERRRETGNRLEDTRENLTRVEDILRELTAQLEKLEAQAAVAQRYQSLQAEGERKLHALWLLRKREADETRERSALETERAQTDLEAAIAGLRRDQSQLESLRQAHYAAGDAVHAMQGRLFEANTEVSRLEAEIRYVVEARNRLQQRREQLEQQIRTAAEEIEDGQARIVEAEDEREAAAVRTEEAKARLYDVQDAQPAQEARLREAQVSLSALRGEVAQVEQALALSAQTQREADRQLQQLALRRERLEQQAQALTRPDTGRIAQLAGDLAAAAALVEDAEGELQALEERVPRMDAERREAQQAAQEQAGAVNATEARLGALTRLQQDVQQQGELQPWLQKHELTQRERLWQRLQIEPGWETALESVLRERMSALEMNQLDWASGFLTDAPPARMAFYQMPVPQAAPNVPGGFTPLTALLRISDPRLRTLMNAWLRDTYVMDDAAQALRARASLPAGAAFVTREGHLIDNHGVRFYAPDTEQAGMLARQQEIENLQREVKAKQLIADESRTAASRAEAAYSQVAAALPGARQRLAEVTARRHALHLEHERLVHEAQQSGAESERIAQDLEELRVQEEELRASREEAEARFETLDGELGDKQSRVADAEIALESLAADVERARTQLRDSERASHEAEFAERGAAARIGELQRSLQRLAEQVERAREELAGVSEELVVLDDAAAQAGLQEALAARAECEDAVARARAELDDLNAQLRAADEARQTAERSLEPQRERITQLQLQEQAARLAQEQFQQQLTEAEVNEADVAAWLDENPAERRRVTWLQAEVQRVTREVNGLGAVNLAALEELNTARERQGFLASQQQDLVAAIETLEDAIRRIDRETRQLLQETFDTVNGHFGELFPRLFGGGEARLSMTGEEILDAGVQVMAQPPGKRNSTIHLLSGGEKALTATALVFALFKLNPAPFCLLDEVDAPLDDANTERYANLVRSMSEQTQFLFISHNKIAMEMAHQLVGVTMQELGVSRIVAVDIDAAIQLTAEAA</sequence>
<evidence type="ECO:0000256" key="6">
    <source>
        <dbReference type="HAMAP-Rule" id="MF_01894"/>
    </source>
</evidence>